<dbReference type="OrthoDB" id="1551079at2"/>
<organism evidence="1 2">
    <name type="scientific">Chryseobacterium oranimense</name>
    <dbReference type="NCBI Taxonomy" id="421058"/>
    <lineage>
        <taxon>Bacteria</taxon>
        <taxon>Pseudomonadati</taxon>
        <taxon>Bacteroidota</taxon>
        <taxon>Flavobacteriia</taxon>
        <taxon>Flavobacteriales</taxon>
        <taxon>Weeksellaceae</taxon>
        <taxon>Chryseobacterium group</taxon>
        <taxon>Chryseobacterium</taxon>
    </lineage>
</organism>
<reference evidence="2" key="1">
    <citation type="submission" date="2016-11" db="EMBL/GenBank/DDBJ databases">
        <authorList>
            <person name="Varghese N."/>
            <person name="Submissions S."/>
        </authorList>
    </citation>
    <scope>NUCLEOTIDE SEQUENCE [LARGE SCALE GENOMIC DNA]</scope>
    <source>
        <strain evidence="2">DSM 19055</strain>
    </source>
</reference>
<proteinExistence type="predicted"/>
<evidence type="ECO:0000313" key="2">
    <source>
        <dbReference type="Proteomes" id="UP000184047"/>
    </source>
</evidence>
<dbReference type="Proteomes" id="UP000184047">
    <property type="component" value="Unassembled WGS sequence"/>
</dbReference>
<gene>
    <name evidence="1" type="ORF">SAMN05421866_0087</name>
</gene>
<protein>
    <submittedName>
        <fullName evidence="1">Uncharacterized protein</fullName>
    </submittedName>
</protein>
<evidence type="ECO:0000313" key="1">
    <source>
        <dbReference type="EMBL" id="SHH96860.1"/>
    </source>
</evidence>
<dbReference type="EMBL" id="FQWT01000015">
    <property type="protein sequence ID" value="SHH96860.1"/>
    <property type="molecule type" value="Genomic_DNA"/>
</dbReference>
<dbReference type="AlphaFoldDB" id="A0A1M5XAK3"/>
<accession>A0A1M5XAK3</accession>
<sequence length="106" mass="12225">MSLDVSLYENNDCVYDSNITHNLTKMAHESGLYYALWRPEEINAFTAADLILILKNGIENLKSDPEKFRQYNASNGWGKYENLLSFTEQYLVACRNNPNAKIEISR</sequence>
<name>A0A1M5XAK3_9FLAO</name>
<keyword evidence="2" id="KW-1185">Reference proteome</keyword>